<evidence type="ECO:0000256" key="1">
    <source>
        <dbReference type="SAM" id="SignalP"/>
    </source>
</evidence>
<feature type="chain" id="PRO_5018999430" description="VWFA domain-containing protein" evidence="1">
    <location>
        <begin position="28"/>
        <end position="292"/>
    </location>
</feature>
<dbReference type="AlphaFoldDB" id="A0A451A6Z1"/>
<gene>
    <name evidence="2" type="ORF">BECKTUN1418D_GA0071000_11603</name>
</gene>
<feature type="signal peptide" evidence="1">
    <location>
        <begin position="1"/>
        <end position="27"/>
    </location>
</feature>
<name>A0A451A6Z1_9GAMM</name>
<evidence type="ECO:0000313" key="2">
    <source>
        <dbReference type="EMBL" id="VFK61794.1"/>
    </source>
</evidence>
<proteinExistence type="predicted"/>
<accession>A0A451A6Z1</accession>
<dbReference type="EMBL" id="CAADFX010000160">
    <property type="protein sequence ID" value="VFK61794.1"/>
    <property type="molecule type" value="Genomic_DNA"/>
</dbReference>
<evidence type="ECO:0008006" key="3">
    <source>
        <dbReference type="Google" id="ProtNLM"/>
    </source>
</evidence>
<reference evidence="2" key="1">
    <citation type="submission" date="2019-02" db="EMBL/GenBank/DDBJ databases">
        <authorList>
            <person name="Gruber-Vodicka R. H."/>
            <person name="Seah K. B. B."/>
        </authorList>
    </citation>
    <scope>NUCLEOTIDE SEQUENCE</scope>
    <source>
        <strain evidence="2">BECK_BY1</strain>
    </source>
</reference>
<sequence length="292" mass="33009">MFSSGILQRILFILPVLWIASHTSAEATIVESCYDRISAASDRPTPERVLYVLIDQTTPWIKQNTSKVEKGTDHISEHIAEHISRLVSSWPGPGDIVYAVNFSAISEGRDVTEAFAVQADGLPPESADNWRQSQIRAFKACFRNQLLRARITIKRRMRYLLEQADSSIRRSEILQSLHRFATTRLQQHPNAEITILIASDLLENSSVMSFYQGGNTFEIDDGSALEYTNQARLIPDFHGAKIFGIGLGFGSNLFKSFREMQSVTDFWEGYFKHSNGKLIELGRPTLQKKNLN</sequence>
<organism evidence="2">
    <name type="scientific">Candidatus Kentrum sp. TUN</name>
    <dbReference type="NCBI Taxonomy" id="2126343"/>
    <lineage>
        <taxon>Bacteria</taxon>
        <taxon>Pseudomonadati</taxon>
        <taxon>Pseudomonadota</taxon>
        <taxon>Gammaproteobacteria</taxon>
        <taxon>Candidatus Kentrum</taxon>
    </lineage>
</organism>
<protein>
    <recommendedName>
        <fullName evidence="3">VWFA domain-containing protein</fullName>
    </recommendedName>
</protein>
<keyword evidence="1" id="KW-0732">Signal</keyword>